<accession>A0A395T0M7</accession>
<dbReference type="AlphaFoldDB" id="A0A395T0M7"/>
<dbReference type="InterPro" id="IPR007219">
    <property type="entry name" value="XnlR_reg_dom"/>
</dbReference>
<dbReference type="GO" id="GO:0006351">
    <property type="term" value="P:DNA-templated transcription"/>
    <property type="evidence" value="ECO:0007669"/>
    <property type="project" value="InterPro"/>
</dbReference>
<proteinExistence type="predicted"/>
<dbReference type="GO" id="GO:0008270">
    <property type="term" value="F:zinc ion binding"/>
    <property type="evidence" value="ECO:0007669"/>
    <property type="project" value="InterPro"/>
</dbReference>
<dbReference type="CDD" id="cd12148">
    <property type="entry name" value="fungal_TF_MHR"/>
    <property type="match status" value="1"/>
</dbReference>
<feature type="compositionally biased region" description="Basic and acidic residues" evidence="2">
    <location>
        <begin position="473"/>
        <end position="484"/>
    </location>
</feature>
<dbReference type="PANTHER" id="PTHR46910:SF17">
    <property type="entry name" value="SCFA-RELATED"/>
    <property type="match status" value="1"/>
</dbReference>
<dbReference type="InterPro" id="IPR050987">
    <property type="entry name" value="AtrR-like"/>
</dbReference>
<evidence type="ECO:0000259" key="3">
    <source>
        <dbReference type="SMART" id="SM00906"/>
    </source>
</evidence>
<dbReference type="PANTHER" id="PTHR46910">
    <property type="entry name" value="TRANSCRIPTION FACTOR PDR1"/>
    <property type="match status" value="1"/>
</dbReference>
<keyword evidence="1" id="KW-0539">Nucleus</keyword>
<dbReference type="GO" id="GO:0003700">
    <property type="term" value="F:DNA-binding transcription factor activity"/>
    <property type="evidence" value="ECO:0007669"/>
    <property type="project" value="InterPro"/>
</dbReference>
<organism evidence="4 5">
    <name type="scientific">Fusarium longipes</name>
    <dbReference type="NCBI Taxonomy" id="694270"/>
    <lineage>
        <taxon>Eukaryota</taxon>
        <taxon>Fungi</taxon>
        <taxon>Dikarya</taxon>
        <taxon>Ascomycota</taxon>
        <taxon>Pezizomycotina</taxon>
        <taxon>Sordariomycetes</taxon>
        <taxon>Hypocreomycetidae</taxon>
        <taxon>Hypocreales</taxon>
        <taxon>Nectriaceae</taxon>
        <taxon>Fusarium</taxon>
    </lineage>
</organism>
<feature type="region of interest" description="Disordered" evidence="2">
    <location>
        <begin position="1"/>
        <end position="73"/>
    </location>
</feature>
<dbReference type="GO" id="GO:0003677">
    <property type="term" value="F:DNA binding"/>
    <property type="evidence" value="ECO:0007669"/>
    <property type="project" value="InterPro"/>
</dbReference>
<name>A0A395T0M7_9HYPO</name>
<dbReference type="Pfam" id="PF04082">
    <property type="entry name" value="Fungal_trans"/>
    <property type="match status" value="1"/>
</dbReference>
<evidence type="ECO:0000256" key="1">
    <source>
        <dbReference type="ARBA" id="ARBA00023242"/>
    </source>
</evidence>
<sequence length="759" mass="83476">MSNDPLLPKPASYFPAKTRIATRSQRDDSSEASNQLLHGQARSSCTEPQDSRHSSPEVQSPVRRDGSAAAQEQQLKDAENGFSPYAQGSSIVDLTLKIFNQHQLGLNCDNATFALPGGSGSAASSPYQARAATLRDLVGFDMPPRHVTDFLIDTYFKSVHWFMMVLDEPSFRENYKRIIVSGAAFQSELAFVTLLMMVLAIASRYATTAEIRDSCPDFDMESLQTSLLGKVKQYIYDLYDDACLEAVQITILLGSFYLYNAKPNLAFAILGAGIKCAQAMGLHLESTWKTQSEIVREMQRRTWWELFVFDRFASIVFGKPCSIRASDCKVEVSAVLNCFSPQHPDFQSTEVTEEGKTVPVTLYTYQRLKSRLYKIMSPVLESMHLLGHTQSKMQLSDTIAKVHHQLIKWHTSLPDELRLSGISSNVDISAGSVQSTFKMQALALQLGYDNIMIVLHRPLLLSGPDESFSPRPGDGHEETAHDTPRMSSAIQKAHSLSKSQCWESAIRTSNIIHHLDVLRQMKSTHAASYTGMHLFTAGVMLSIVAMSQPMSSKAQEAKRAIGGIIRLLNAFGPHTVLSAQSGTIMERLLRLIMAKEMKALVSDSHNSRLNELNLLSRQGSPLPDQARAQLQNQVSNANLMSDTPSQDEHSLGYYQSNSGSLPVPETSDPFGLTDFNTVMLSVQEVFRNAPSFGPGLEGDIIMQPASLEGGSVTAPGEDASSAQAATNGATDFVSMYGNSLGGLHDNGQMWLWDIPSKPF</sequence>
<gene>
    <name evidence="4" type="ORF">FLONG3_3573</name>
</gene>
<evidence type="ECO:0000256" key="2">
    <source>
        <dbReference type="SAM" id="MobiDB-lite"/>
    </source>
</evidence>
<evidence type="ECO:0000313" key="4">
    <source>
        <dbReference type="EMBL" id="RGP78258.1"/>
    </source>
</evidence>
<dbReference type="Proteomes" id="UP000266234">
    <property type="component" value="Unassembled WGS sequence"/>
</dbReference>
<feature type="region of interest" description="Disordered" evidence="2">
    <location>
        <begin position="465"/>
        <end position="485"/>
    </location>
</feature>
<reference evidence="4 5" key="1">
    <citation type="journal article" date="2018" name="PLoS Pathog.">
        <title>Evolution of structural diversity of trichothecenes, a family of toxins produced by plant pathogenic and entomopathogenic fungi.</title>
        <authorList>
            <person name="Proctor R.H."/>
            <person name="McCormick S.P."/>
            <person name="Kim H.S."/>
            <person name="Cardoza R.E."/>
            <person name="Stanley A.M."/>
            <person name="Lindo L."/>
            <person name="Kelly A."/>
            <person name="Brown D.W."/>
            <person name="Lee T."/>
            <person name="Vaughan M.M."/>
            <person name="Alexander N.J."/>
            <person name="Busman M."/>
            <person name="Gutierrez S."/>
        </authorList>
    </citation>
    <scope>NUCLEOTIDE SEQUENCE [LARGE SCALE GENOMIC DNA]</scope>
    <source>
        <strain evidence="4 5">NRRL 20695</strain>
    </source>
</reference>
<protein>
    <submittedName>
        <fullName evidence="4">Fungal zn2-cys6 binuclear cluster domain-containing isoform 1</fullName>
    </submittedName>
</protein>
<dbReference type="SMART" id="SM00906">
    <property type="entry name" value="Fungal_trans"/>
    <property type="match status" value="1"/>
</dbReference>
<keyword evidence="5" id="KW-1185">Reference proteome</keyword>
<evidence type="ECO:0000313" key="5">
    <source>
        <dbReference type="Proteomes" id="UP000266234"/>
    </source>
</evidence>
<dbReference type="OrthoDB" id="3266505at2759"/>
<dbReference type="STRING" id="694270.A0A395T0M7"/>
<feature type="domain" description="Xylanolytic transcriptional activator regulatory" evidence="3">
    <location>
        <begin position="266"/>
        <end position="339"/>
    </location>
</feature>
<comment type="caution">
    <text evidence="4">The sequence shown here is derived from an EMBL/GenBank/DDBJ whole genome shotgun (WGS) entry which is preliminary data.</text>
</comment>
<dbReference type="EMBL" id="PXOG01000071">
    <property type="protein sequence ID" value="RGP78258.1"/>
    <property type="molecule type" value="Genomic_DNA"/>
</dbReference>
<feature type="compositionally biased region" description="Polar residues" evidence="2">
    <location>
        <begin position="31"/>
        <end position="48"/>
    </location>
</feature>